<keyword evidence="5" id="KW-0067">ATP-binding</keyword>
<dbReference type="PROSITE" id="PS51158">
    <property type="entry name" value="ALPHA_KINASE"/>
    <property type="match status" value="1"/>
</dbReference>
<evidence type="ECO:0000256" key="2">
    <source>
        <dbReference type="ARBA" id="ARBA00022679"/>
    </source>
</evidence>
<keyword evidence="4" id="KW-0418">Kinase</keyword>
<feature type="compositionally biased region" description="Low complexity" evidence="6">
    <location>
        <begin position="262"/>
        <end position="277"/>
    </location>
</feature>
<dbReference type="Gene3D" id="3.30.200.20">
    <property type="entry name" value="Phosphorylase Kinase, domain 1"/>
    <property type="match status" value="2"/>
</dbReference>
<reference evidence="8 9" key="1">
    <citation type="submission" date="2024-03" db="EMBL/GenBank/DDBJ databases">
        <title>Aureococcus anophagefferens CCMP1851 and Kratosvirus quantuckense: Draft genome of a second virus-susceptible host strain in the model system.</title>
        <authorList>
            <person name="Chase E."/>
            <person name="Truchon A.R."/>
            <person name="Schepens W."/>
            <person name="Wilhelm S.W."/>
        </authorList>
    </citation>
    <scope>NUCLEOTIDE SEQUENCE [LARGE SCALE GENOMIC DNA]</scope>
    <source>
        <strain evidence="8 9">CCMP1851</strain>
    </source>
</reference>
<dbReference type="InterPro" id="IPR011009">
    <property type="entry name" value="Kinase-like_dom_sf"/>
</dbReference>
<dbReference type="CDD" id="cd04508">
    <property type="entry name" value="Tudor_SF"/>
    <property type="match status" value="2"/>
</dbReference>
<accession>A0ABR1FST7</accession>
<dbReference type="PANTHER" id="PTHR45992:SF2">
    <property type="entry name" value="EUKARYOTIC ELONGATION FACTOR 2 KINASE"/>
    <property type="match status" value="1"/>
</dbReference>
<dbReference type="EMBL" id="JBBJCI010000247">
    <property type="protein sequence ID" value="KAK7237682.1"/>
    <property type="molecule type" value="Genomic_DNA"/>
</dbReference>
<feature type="domain" description="Alpha-type protein kinase" evidence="7">
    <location>
        <begin position="49"/>
        <end position="249"/>
    </location>
</feature>
<evidence type="ECO:0000256" key="1">
    <source>
        <dbReference type="ARBA" id="ARBA00022527"/>
    </source>
</evidence>
<evidence type="ECO:0000313" key="9">
    <source>
        <dbReference type="Proteomes" id="UP001363151"/>
    </source>
</evidence>
<evidence type="ECO:0000256" key="6">
    <source>
        <dbReference type="SAM" id="MobiDB-lite"/>
    </source>
</evidence>
<dbReference type="Pfam" id="PF02816">
    <property type="entry name" value="Alpha_kinase"/>
    <property type="match status" value="1"/>
</dbReference>
<dbReference type="InterPro" id="IPR004166">
    <property type="entry name" value="a-kinase_dom"/>
</dbReference>
<feature type="non-terminal residue" evidence="8">
    <location>
        <position position="676"/>
    </location>
</feature>
<keyword evidence="9" id="KW-1185">Reference proteome</keyword>
<name>A0ABR1FST7_AURAN</name>
<gene>
    <name evidence="8" type="ORF">SO694_0033604</name>
</gene>
<evidence type="ECO:0000256" key="5">
    <source>
        <dbReference type="ARBA" id="ARBA00022840"/>
    </source>
</evidence>
<proteinExistence type="predicted"/>
<protein>
    <submittedName>
        <fullName evidence="8">Alpha-kinase</fullName>
    </submittedName>
</protein>
<dbReference type="InterPro" id="IPR051852">
    <property type="entry name" value="Alpha-type_PK"/>
</dbReference>
<keyword evidence="3" id="KW-0547">Nucleotide-binding</keyword>
<dbReference type="SUPFAM" id="SSF56112">
    <property type="entry name" value="Protein kinase-like (PK-like)"/>
    <property type="match status" value="1"/>
</dbReference>
<evidence type="ECO:0000256" key="4">
    <source>
        <dbReference type="ARBA" id="ARBA00022777"/>
    </source>
</evidence>
<keyword evidence="1" id="KW-0723">Serine/threonine-protein kinase</keyword>
<dbReference type="PANTHER" id="PTHR45992">
    <property type="entry name" value="EUKARYOTIC ELONGATION FACTOR 2 KINASE-RELATED"/>
    <property type="match status" value="1"/>
</dbReference>
<comment type="caution">
    <text evidence="8">The sequence shown here is derived from an EMBL/GenBank/DDBJ whole genome shotgun (WGS) entry which is preliminary data.</text>
</comment>
<feature type="region of interest" description="Disordered" evidence="6">
    <location>
        <begin position="262"/>
        <end position="331"/>
    </location>
</feature>
<organism evidence="8 9">
    <name type="scientific">Aureococcus anophagefferens</name>
    <name type="common">Harmful bloom alga</name>
    <dbReference type="NCBI Taxonomy" id="44056"/>
    <lineage>
        <taxon>Eukaryota</taxon>
        <taxon>Sar</taxon>
        <taxon>Stramenopiles</taxon>
        <taxon>Ochrophyta</taxon>
        <taxon>Pelagophyceae</taxon>
        <taxon>Pelagomonadales</taxon>
        <taxon>Pelagomonadaceae</taxon>
        <taxon>Aureococcus</taxon>
    </lineage>
</organism>
<dbReference type="Proteomes" id="UP001363151">
    <property type="component" value="Unassembled WGS sequence"/>
</dbReference>
<dbReference type="SMART" id="SM00811">
    <property type="entry name" value="Alpha_kinase"/>
    <property type="match status" value="1"/>
</dbReference>
<evidence type="ECO:0000259" key="7">
    <source>
        <dbReference type="PROSITE" id="PS51158"/>
    </source>
</evidence>
<sequence length="676" mass="72386">MASLVEHGPKYALFKKSVWSVVNQLKQQGNVWDKYALHERPAERVRRHRYDAESESWKEDLVLFKVSDGAFDEGAMRRCFRAKKNAFGHVIRFHALDWKRGSNYISEAGLWAADYNRSRPPKPIKMIQCCAVEFVDRPGRPVYCAERFIDGTDAFGDTFVKHNTNSGWTDTNQQRLTPEAFSAHSFYASRGDVLVCDIQGVGDLFTDPQLHSCDESHGDGDLGRRGMALFFASSDGSNELMKLLEIPTFALTAAERRRAARAAAPAKARSPSRRSSAIRTVALPKKPETVSDRDAKRSENALEKKNASKRRGKRASIFVPPKPTTPETSPALTFSPLSPGGADAGDASALECRTEFAALAALAAAALENARTSRTWRHALAPPAKLDGAVAAVHGELARLECEGRFTDDAPDGPSALFHAAFAARCGDARAAYALARWHQGMPHPLLPASPDRDVDLPPSFSHLSLDEDAEVEDDPAPSTARDPALAGPLLALAAARGHEAALARAAKESEIPNFKGSYLGRFPLALAAVAVALLDDDAARGLGLGAADLATAAALVDVVVGLRDAAPPVEDDVGALYAAGDAVEANYGLEGHFYPGTVAAVHGDGTYDVDYDDGEEECRVSAAAIRGGAKPAGLAVGAAVEADYGLEGHWYPGKIAAAHDGTYDIDYDDGEQEFG</sequence>
<evidence type="ECO:0000256" key="3">
    <source>
        <dbReference type="ARBA" id="ARBA00022741"/>
    </source>
</evidence>
<keyword evidence="2" id="KW-0808">Transferase</keyword>
<feature type="compositionally biased region" description="Basic and acidic residues" evidence="6">
    <location>
        <begin position="285"/>
        <end position="306"/>
    </location>
</feature>
<evidence type="ECO:0000313" key="8">
    <source>
        <dbReference type="EMBL" id="KAK7237682.1"/>
    </source>
</evidence>
<dbReference type="Gene3D" id="3.20.200.10">
    <property type="entry name" value="MHCK/EF2 kinase"/>
    <property type="match status" value="1"/>
</dbReference>
<dbReference type="Gene3D" id="2.30.30.140">
    <property type="match status" value="2"/>
</dbReference>